<dbReference type="OrthoDB" id="550424at2759"/>
<evidence type="ECO:0000259" key="7">
    <source>
        <dbReference type="PROSITE" id="PS51188"/>
    </source>
</evidence>
<feature type="zinc finger region" description="CR-type" evidence="5">
    <location>
        <begin position="37"/>
        <end position="118"/>
    </location>
</feature>
<dbReference type="Gene3D" id="2.10.230.10">
    <property type="entry name" value="Heat shock protein DnaJ, cysteine-rich domain"/>
    <property type="match status" value="1"/>
</dbReference>
<dbReference type="Gene3D" id="2.60.260.20">
    <property type="entry name" value="Urease metallochaperone UreE, N-terminal domain"/>
    <property type="match status" value="2"/>
</dbReference>
<feature type="domain" description="CR-type" evidence="7">
    <location>
        <begin position="37"/>
        <end position="118"/>
    </location>
</feature>
<dbReference type="PANTHER" id="PTHR43888">
    <property type="entry name" value="DNAJ-LIKE-2, ISOFORM A-RELATED"/>
    <property type="match status" value="1"/>
</dbReference>
<dbReference type="Pfam" id="PF01556">
    <property type="entry name" value="DnaJ_C"/>
    <property type="match status" value="1"/>
</dbReference>
<comment type="caution">
    <text evidence="8">The sequence shown here is derived from an EMBL/GenBank/DDBJ whole genome shotgun (WGS) entry which is preliminary data.</text>
</comment>
<reference evidence="8 9" key="1">
    <citation type="journal article" date="2013" name="Curr. Biol.">
        <title>The Genome of the Foraminiferan Reticulomyxa filosa.</title>
        <authorList>
            <person name="Glockner G."/>
            <person name="Hulsmann N."/>
            <person name="Schleicher M."/>
            <person name="Noegel A.A."/>
            <person name="Eichinger L."/>
            <person name="Gallinger C."/>
            <person name="Pawlowski J."/>
            <person name="Sierra R."/>
            <person name="Euteneuer U."/>
            <person name="Pillet L."/>
            <person name="Moustafa A."/>
            <person name="Platzer M."/>
            <person name="Groth M."/>
            <person name="Szafranski K."/>
            <person name="Schliwa M."/>
        </authorList>
    </citation>
    <scope>NUCLEOTIDE SEQUENCE [LARGE SCALE GENOMIC DNA]</scope>
</reference>
<dbReference type="FunFam" id="2.60.260.20:FF:000003">
    <property type="entry name" value="DnaJ subfamily A member 2"/>
    <property type="match status" value="1"/>
</dbReference>
<evidence type="ECO:0000256" key="1">
    <source>
        <dbReference type="ARBA" id="ARBA00022723"/>
    </source>
</evidence>
<dbReference type="Pfam" id="PF00684">
    <property type="entry name" value="DnaJ_CXXCXGXG"/>
    <property type="match status" value="1"/>
</dbReference>
<dbReference type="SUPFAM" id="SSF49493">
    <property type="entry name" value="HSP40/DnaJ peptide-binding domain"/>
    <property type="match status" value="2"/>
</dbReference>
<keyword evidence="1 5" id="KW-0479">Metal-binding</keyword>
<evidence type="ECO:0000256" key="2">
    <source>
        <dbReference type="ARBA" id="ARBA00022737"/>
    </source>
</evidence>
<sequence length="367" mass="42415">MDTVVSVFSESDKKKQDENVAPIEISLDISLEDLYKTTTKEVQITRNSLCPSCSDRGNIKPVECSQCNGQGLTVRMIKIGYIVKRKQEPCARCGGQGVIIRDKNKCSRCNEKRLEQITETVWICCNCELLLLLLLLCCFVFFIKIDVKIPAGSKHDDQIIIHEKGHVSTTQKTGDVIITIKCKKHKVFTRTEDDLYMNFTLSLKQALCGYMIFIPYLDGKKLLLKSELGEIVQHGEIRVIYHKGMPKKQNPTMKGNLYITFKIMFPSRNEINNELLDKITTMLPEEKKENNEIEEKKDEDQVMQHQSMMAHVISFFGYLNIRSLFLNEKMLLNRKTKNRISKFQSSKIDFLSFFCSKSDNYMKDEQE</sequence>
<dbReference type="GO" id="GO:0008270">
    <property type="term" value="F:zinc ion binding"/>
    <property type="evidence" value="ECO:0007669"/>
    <property type="project" value="UniProtKB-KW"/>
</dbReference>
<dbReference type="FunFam" id="2.10.230.10:FF:000001">
    <property type="entry name" value="DnaJ subfamily A member 2"/>
    <property type="match status" value="1"/>
</dbReference>
<proteinExistence type="predicted"/>
<keyword evidence="2" id="KW-0677">Repeat</keyword>
<dbReference type="InterPro" id="IPR008971">
    <property type="entry name" value="HSP40/DnaJ_pept-bd"/>
</dbReference>
<dbReference type="InterPro" id="IPR036410">
    <property type="entry name" value="HSP_DnaJ_Cys-rich_dom_sf"/>
</dbReference>
<dbReference type="GO" id="GO:0006457">
    <property type="term" value="P:protein folding"/>
    <property type="evidence" value="ECO:0007669"/>
    <property type="project" value="InterPro"/>
</dbReference>
<dbReference type="GO" id="GO:0030544">
    <property type="term" value="F:Hsp70 protein binding"/>
    <property type="evidence" value="ECO:0007669"/>
    <property type="project" value="InterPro"/>
</dbReference>
<keyword evidence="6" id="KW-0472">Membrane</keyword>
<dbReference type="InterPro" id="IPR002939">
    <property type="entry name" value="DnaJ_C"/>
</dbReference>
<evidence type="ECO:0000256" key="4">
    <source>
        <dbReference type="ARBA" id="ARBA00022833"/>
    </source>
</evidence>
<name>X6NX56_RETFI</name>
<keyword evidence="9" id="KW-1185">Reference proteome</keyword>
<feature type="transmembrane region" description="Helical" evidence="6">
    <location>
        <begin position="120"/>
        <end position="143"/>
    </location>
</feature>
<dbReference type="Proteomes" id="UP000023152">
    <property type="component" value="Unassembled WGS sequence"/>
</dbReference>
<dbReference type="CDD" id="cd10747">
    <property type="entry name" value="DnaJ_C"/>
    <property type="match status" value="1"/>
</dbReference>
<keyword evidence="6" id="KW-0812">Transmembrane</keyword>
<evidence type="ECO:0000256" key="3">
    <source>
        <dbReference type="ARBA" id="ARBA00022771"/>
    </source>
</evidence>
<evidence type="ECO:0000313" key="9">
    <source>
        <dbReference type="Proteomes" id="UP000023152"/>
    </source>
</evidence>
<dbReference type="CDD" id="cd10719">
    <property type="entry name" value="DnaJ_zf"/>
    <property type="match status" value="1"/>
</dbReference>
<dbReference type="InterPro" id="IPR044713">
    <property type="entry name" value="DNJA1/2-like"/>
</dbReference>
<protein>
    <submittedName>
        <fullName evidence="8">Molecular chaperone</fullName>
    </submittedName>
</protein>
<dbReference type="GO" id="GO:0051082">
    <property type="term" value="F:unfolded protein binding"/>
    <property type="evidence" value="ECO:0007669"/>
    <property type="project" value="InterPro"/>
</dbReference>
<keyword evidence="3 5" id="KW-0863">Zinc-finger</keyword>
<dbReference type="PROSITE" id="PS51188">
    <property type="entry name" value="ZF_CR"/>
    <property type="match status" value="1"/>
</dbReference>
<dbReference type="SUPFAM" id="SSF57938">
    <property type="entry name" value="DnaJ/Hsp40 cysteine-rich domain"/>
    <property type="match status" value="1"/>
</dbReference>
<accession>X6NX56</accession>
<organism evidence="8 9">
    <name type="scientific">Reticulomyxa filosa</name>
    <dbReference type="NCBI Taxonomy" id="46433"/>
    <lineage>
        <taxon>Eukaryota</taxon>
        <taxon>Sar</taxon>
        <taxon>Rhizaria</taxon>
        <taxon>Retaria</taxon>
        <taxon>Foraminifera</taxon>
        <taxon>Monothalamids</taxon>
        <taxon>Reticulomyxidae</taxon>
        <taxon>Reticulomyxa</taxon>
    </lineage>
</organism>
<keyword evidence="6" id="KW-1133">Transmembrane helix</keyword>
<dbReference type="EMBL" id="ASPP01005406">
    <property type="protein sequence ID" value="ETO30596.1"/>
    <property type="molecule type" value="Genomic_DNA"/>
</dbReference>
<dbReference type="InterPro" id="IPR001305">
    <property type="entry name" value="HSP_DnaJ_Cys-rich_dom"/>
</dbReference>
<gene>
    <name evidence="8" type="ORF">RFI_06526</name>
</gene>
<evidence type="ECO:0000256" key="5">
    <source>
        <dbReference type="PROSITE-ProRule" id="PRU00546"/>
    </source>
</evidence>
<evidence type="ECO:0000313" key="8">
    <source>
        <dbReference type="EMBL" id="ETO30596.1"/>
    </source>
</evidence>
<evidence type="ECO:0000256" key="6">
    <source>
        <dbReference type="SAM" id="Phobius"/>
    </source>
</evidence>
<dbReference type="AlphaFoldDB" id="X6NX56"/>
<dbReference type="OMA" id="FKFTHLD"/>
<keyword evidence="4 5" id="KW-0862">Zinc</keyword>